<feature type="transmembrane region" description="Helical" evidence="6">
    <location>
        <begin position="111"/>
        <end position="129"/>
    </location>
</feature>
<accession>A0A9X1VRG8</accession>
<dbReference type="Pfam" id="PF07947">
    <property type="entry name" value="YhhN"/>
    <property type="match status" value="1"/>
</dbReference>
<feature type="transmembrane region" description="Helical" evidence="6">
    <location>
        <begin position="33"/>
        <end position="50"/>
    </location>
</feature>
<dbReference type="InterPro" id="IPR012506">
    <property type="entry name" value="TMEM86B-like"/>
</dbReference>
<evidence type="ECO:0000256" key="5">
    <source>
        <dbReference type="ARBA" id="ARBA00023136"/>
    </source>
</evidence>
<evidence type="ECO:0000256" key="6">
    <source>
        <dbReference type="SAM" id="Phobius"/>
    </source>
</evidence>
<dbReference type="EMBL" id="JAKQYM010000007">
    <property type="protein sequence ID" value="MCI2229657.1"/>
    <property type="molecule type" value="Genomic_DNA"/>
</dbReference>
<dbReference type="Proteomes" id="UP001139369">
    <property type="component" value="Unassembled WGS sequence"/>
</dbReference>
<feature type="transmembrane region" description="Helical" evidence="6">
    <location>
        <begin position="135"/>
        <end position="158"/>
    </location>
</feature>
<evidence type="ECO:0000256" key="1">
    <source>
        <dbReference type="ARBA" id="ARBA00004141"/>
    </source>
</evidence>
<keyword evidence="3 6" id="KW-0812">Transmembrane</keyword>
<protein>
    <submittedName>
        <fullName evidence="7">Lysoplasmalogenase</fullName>
    </submittedName>
</protein>
<evidence type="ECO:0000313" key="8">
    <source>
        <dbReference type="Proteomes" id="UP001139369"/>
    </source>
</evidence>
<comment type="subcellular location">
    <subcellularLocation>
        <location evidence="1">Membrane</location>
        <topology evidence="1">Multi-pass membrane protein</topology>
    </subcellularLocation>
</comment>
<feature type="transmembrane region" description="Helical" evidence="6">
    <location>
        <begin position="81"/>
        <end position="99"/>
    </location>
</feature>
<reference evidence="7" key="1">
    <citation type="submission" date="2022-02" db="EMBL/GenBank/DDBJ databases">
        <title>Polaribacter sp. MSW13, isolated from seawater.</title>
        <authorList>
            <person name="Kristyanto S."/>
            <person name="Jung J."/>
            <person name="Jeon C.O."/>
        </authorList>
    </citation>
    <scope>NUCLEOTIDE SEQUENCE</scope>
    <source>
        <strain evidence="7">MSW13</strain>
    </source>
</reference>
<dbReference type="AlphaFoldDB" id="A0A9X1VRG8"/>
<name>A0A9X1VRG8_9FLAO</name>
<keyword evidence="8" id="KW-1185">Reference proteome</keyword>
<proteinExistence type="inferred from homology"/>
<keyword evidence="5 6" id="KW-0472">Membrane</keyword>
<feature type="transmembrane region" description="Helical" evidence="6">
    <location>
        <begin position="165"/>
        <end position="187"/>
    </location>
</feature>
<feature type="transmembrane region" description="Helical" evidence="6">
    <location>
        <begin position="9"/>
        <end position="27"/>
    </location>
</feature>
<dbReference type="GO" id="GO:0016020">
    <property type="term" value="C:membrane"/>
    <property type="evidence" value="ECO:0007669"/>
    <property type="project" value="UniProtKB-SubCell"/>
</dbReference>
<organism evidence="7 8">
    <name type="scientific">Polaribacter marinus</name>
    <dbReference type="NCBI Taxonomy" id="2916838"/>
    <lineage>
        <taxon>Bacteria</taxon>
        <taxon>Pseudomonadati</taxon>
        <taxon>Bacteroidota</taxon>
        <taxon>Flavobacteriia</taxon>
        <taxon>Flavobacteriales</taxon>
        <taxon>Flavobacteriaceae</taxon>
    </lineage>
</organism>
<sequence length="220" mass="25268">MMNKKTKRILTSTFFLIVVILHVYGLLGHEMLAFYTKPFLMISLVLVYLGATKKANFWYVSAVFFSFWGDVFLLFKEQFFIHGLASFLFAHVLYIKISAEFLKKINLQKAAFISVPFVIFLVGLIFLIKDSLGEMLFPVIIYGITISSFGAVTLLNYLQKKTTENLWLFLGAIIFMASDNLIAINKFYEPKEFYGITIMLTYIIAQYLICKAMIVKDSSL</sequence>
<evidence type="ECO:0000256" key="4">
    <source>
        <dbReference type="ARBA" id="ARBA00022989"/>
    </source>
</evidence>
<feature type="transmembrane region" description="Helical" evidence="6">
    <location>
        <begin position="193"/>
        <end position="214"/>
    </location>
</feature>
<dbReference type="GO" id="GO:0016787">
    <property type="term" value="F:hydrolase activity"/>
    <property type="evidence" value="ECO:0007669"/>
    <property type="project" value="TreeGrafter"/>
</dbReference>
<evidence type="ECO:0000256" key="2">
    <source>
        <dbReference type="ARBA" id="ARBA00007375"/>
    </source>
</evidence>
<dbReference type="PANTHER" id="PTHR31885:SF6">
    <property type="entry name" value="GH04784P"/>
    <property type="match status" value="1"/>
</dbReference>
<comment type="caution">
    <text evidence="7">The sequence shown here is derived from an EMBL/GenBank/DDBJ whole genome shotgun (WGS) entry which is preliminary data.</text>
</comment>
<evidence type="ECO:0000313" key="7">
    <source>
        <dbReference type="EMBL" id="MCI2229657.1"/>
    </source>
</evidence>
<feature type="transmembrane region" description="Helical" evidence="6">
    <location>
        <begin position="57"/>
        <end position="75"/>
    </location>
</feature>
<gene>
    <name evidence="7" type="ORF">MC378_10815</name>
</gene>
<keyword evidence="4 6" id="KW-1133">Transmembrane helix</keyword>
<dbReference type="PANTHER" id="PTHR31885">
    <property type="entry name" value="GH04784P"/>
    <property type="match status" value="1"/>
</dbReference>
<comment type="similarity">
    <text evidence="2">Belongs to the TMEM86 family.</text>
</comment>
<evidence type="ECO:0000256" key="3">
    <source>
        <dbReference type="ARBA" id="ARBA00022692"/>
    </source>
</evidence>